<dbReference type="Gene3D" id="2.130.10.10">
    <property type="entry name" value="YVTN repeat-like/Quinoprotein amine dehydrogenase"/>
    <property type="match status" value="1"/>
</dbReference>
<dbReference type="InterPro" id="IPR000409">
    <property type="entry name" value="BEACH_dom"/>
</dbReference>
<dbReference type="eggNOG" id="KOG1786">
    <property type="taxonomic scope" value="Eukaryota"/>
</dbReference>
<dbReference type="Proteomes" id="UP000019132">
    <property type="component" value="Unassembled WGS sequence"/>
</dbReference>
<dbReference type="Gene3D" id="1.10.1540.10">
    <property type="entry name" value="BEACH domain"/>
    <property type="match status" value="1"/>
</dbReference>
<reference evidence="6" key="1">
    <citation type="journal article" date="2010" name="Genome Biol.">
        <title>Genome sequence of the necrotrophic plant pathogen Pythium ultimum reveals original pathogenicity mechanisms and effector repertoire.</title>
        <authorList>
            <person name="Levesque C.A."/>
            <person name="Brouwer H."/>
            <person name="Cano L."/>
            <person name="Hamilton J.P."/>
            <person name="Holt C."/>
            <person name="Huitema E."/>
            <person name="Raffaele S."/>
            <person name="Robideau G.P."/>
            <person name="Thines M."/>
            <person name="Win J."/>
            <person name="Zerillo M.M."/>
            <person name="Beakes G.W."/>
            <person name="Boore J.L."/>
            <person name="Busam D."/>
            <person name="Dumas B."/>
            <person name="Ferriera S."/>
            <person name="Fuerstenberg S.I."/>
            <person name="Gachon C.M."/>
            <person name="Gaulin E."/>
            <person name="Govers F."/>
            <person name="Grenville-Briggs L."/>
            <person name="Horner N."/>
            <person name="Hostetler J."/>
            <person name="Jiang R.H."/>
            <person name="Johnson J."/>
            <person name="Krajaejun T."/>
            <person name="Lin H."/>
            <person name="Meijer H.J."/>
            <person name="Moore B."/>
            <person name="Morris P."/>
            <person name="Phuntmart V."/>
            <person name="Puiu D."/>
            <person name="Shetty J."/>
            <person name="Stajich J.E."/>
            <person name="Tripathy S."/>
            <person name="Wawra S."/>
            <person name="van West P."/>
            <person name="Whitty B.R."/>
            <person name="Coutinho P.M."/>
            <person name="Henrissat B."/>
            <person name="Martin F."/>
            <person name="Thomas P.D."/>
            <person name="Tyler B.M."/>
            <person name="De Vries R.P."/>
            <person name="Kamoun S."/>
            <person name="Yandell M."/>
            <person name="Tisserat N."/>
            <person name="Buell C.R."/>
        </authorList>
    </citation>
    <scope>NUCLEOTIDE SEQUENCE</scope>
    <source>
        <strain evidence="6">DAOM:BR144</strain>
    </source>
</reference>
<evidence type="ECO:0000256" key="2">
    <source>
        <dbReference type="ARBA" id="ARBA00022737"/>
    </source>
</evidence>
<feature type="domain" description="BEACH-type PH" evidence="4">
    <location>
        <begin position="1"/>
        <end position="123"/>
    </location>
</feature>
<dbReference type="PROSITE" id="PS51783">
    <property type="entry name" value="PH_BEACH"/>
    <property type="match status" value="1"/>
</dbReference>
<dbReference type="VEuPathDB" id="FungiDB:PYU1_G000051"/>
<dbReference type="FunFam" id="1.10.1540.10:FF:000002">
    <property type="entry name" value="WD repeat and FYVE domain containing 3"/>
    <property type="match status" value="1"/>
</dbReference>
<dbReference type="STRING" id="431595.K3W510"/>
<evidence type="ECO:0000259" key="3">
    <source>
        <dbReference type="PROSITE" id="PS50197"/>
    </source>
</evidence>
<dbReference type="PANTHER" id="PTHR13743:SF146">
    <property type="entry name" value="WD REPEAT AND FYVE DOMAIN-CONTAINING PROTEIN 3"/>
    <property type="match status" value="1"/>
</dbReference>
<dbReference type="Pfam" id="PF14844">
    <property type="entry name" value="PH_BEACH"/>
    <property type="match status" value="1"/>
</dbReference>
<dbReference type="EnsemblProtists" id="PYU1_T000051">
    <property type="protein sequence ID" value="PYU1_T000051"/>
    <property type="gene ID" value="PYU1_G000051"/>
</dbReference>
<dbReference type="InterPro" id="IPR036372">
    <property type="entry name" value="BEACH_dom_sf"/>
</dbReference>
<keyword evidence="1" id="KW-0853">WD repeat</keyword>
<dbReference type="Pfam" id="PF02138">
    <property type="entry name" value="Beach"/>
    <property type="match status" value="1"/>
</dbReference>
<name>K3W510_GLOUD</name>
<dbReference type="CDD" id="cd06071">
    <property type="entry name" value="Beach"/>
    <property type="match status" value="1"/>
</dbReference>
<proteinExistence type="predicted"/>
<evidence type="ECO:0000256" key="1">
    <source>
        <dbReference type="ARBA" id="ARBA00022574"/>
    </source>
</evidence>
<dbReference type="EMBL" id="GL376636">
    <property type="status" value="NOT_ANNOTATED_CDS"/>
    <property type="molecule type" value="Genomic_DNA"/>
</dbReference>
<dbReference type="InterPro" id="IPR023362">
    <property type="entry name" value="PH-BEACH_dom"/>
</dbReference>
<evidence type="ECO:0000313" key="6">
    <source>
        <dbReference type="Proteomes" id="UP000019132"/>
    </source>
</evidence>
<dbReference type="InterPro" id="IPR015943">
    <property type="entry name" value="WD40/YVTN_repeat-like_dom_sf"/>
</dbReference>
<sequence>MSAAGDKGAGGAALGKKKTKDLIRDRLADISNQFSQSKSTSNQLFTVVPLTTPDQVTASVTDAPSNLTTSKRWSIKYANVKQFSRIKYQLRPVGIEFFDLFGSTFFLQFESQSEREEIIKLIFQMPIVNSIFWNPLLRSSALSLSVKRIRQALTKRWLRGAISNFEYLMHLNTLAGRSFNDITQYPVFPWIVADYKSDFLDLDDKATFRDLSKPMGALGESRALQFRERYNAMNEVGPGPFDSPAFHYGTHYSCSAYVVNYLIRLEPFTKLAVELQGGCFDHADRLFCNIPSSWKSASTDNLQDVRELIPEFFYLPEFLYNSNNYDFGTTQSGDVVSHVRLPPWAHGDPREFIRIHRRALESRYVSENLHHWIDLIFGVKQTGQAALDAQNVFMHITYEGTVDIDQIEDPVMRNAMLSQIENFGQTPSRIFSSPHPQRKVPTLLSSSTLATPSVGHQYEGNTLSSIEAYVKWHTPLAPALVAIGKDYAFLKKTLTAKVIDDAIGDVKLVNDKFICRSIGCSFVPPRFTKYADWGSVDGTIKFRVHQSSARNREVNKMIGVIEGAHHCNVNCATFSDDGLVFVTGGQDGVVNVLECLKLNGQRVFKQLAKLVGHEDAVVSVAINK</sequence>
<accession>K3W510</accession>
<dbReference type="InterPro" id="IPR050865">
    <property type="entry name" value="BEACH_Domain"/>
</dbReference>
<dbReference type="InParanoid" id="K3W510"/>
<dbReference type="AlphaFoldDB" id="K3W510"/>
<dbReference type="HOGENOM" id="CLU_000218_5_4_1"/>
<dbReference type="SUPFAM" id="SSF50729">
    <property type="entry name" value="PH domain-like"/>
    <property type="match status" value="1"/>
</dbReference>
<keyword evidence="2" id="KW-0677">Repeat</keyword>
<dbReference type="PROSITE" id="PS50197">
    <property type="entry name" value="BEACH"/>
    <property type="match status" value="1"/>
</dbReference>
<reference evidence="6" key="2">
    <citation type="submission" date="2010-04" db="EMBL/GenBank/DDBJ databases">
        <authorList>
            <person name="Buell R."/>
            <person name="Hamilton J."/>
            <person name="Hostetler J."/>
        </authorList>
    </citation>
    <scope>NUCLEOTIDE SEQUENCE [LARGE SCALE GENOMIC DNA]</scope>
    <source>
        <strain evidence="6">DAOM:BR144</strain>
    </source>
</reference>
<dbReference type="PANTHER" id="PTHR13743">
    <property type="entry name" value="BEIGE/BEACH-RELATED"/>
    <property type="match status" value="1"/>
</dbReference>
<keyword evidence="6" id="KW-1185">Reference proteome</keyword>
<feature type="domain" description="BEACH" evidence="3">
    <location>
        <begin position="142"/>
        <end position="438"/>
    </location>
</feature>
<protein>
    <recommendedName>
        <fullName evidence="7">BEACH domain-containing protein</fullName>
    </recommendedName>
</protein>
<dbReference type="SUPFAM" id="SSF81837">
    <property type="entry name" value="BEACH domain"/>
    <property type="match status" value="1"/>
</dbReference>
<dbReference type="InterPro" id="IPR001680">
    <property type="entry name" value="WD40_rpt"/>
</dbReference>
<dbReference type="InterPro" id="IPR011993">
    <property type="entry name" value="PH-like_dom_sf"/>
</dbReference>
<dbReference type="SMART" id="SM01026">
    <property type="entry name" value="Beach"/>
    <property type="match status" value="1"/>
</dbReference>
<evidence type="ECO:0000313" key="5">
    <source>
        <dbReference type="EnsemblProtists" id="PYU1_T000051"/>
    </source>
</evidence>
<evidence type="ECO:0008006" key="7">
    <source>
        <dbReference type="Google" id="ProtNLM"/>
    </source>
</evidence>
<evidence type="ECO:0000259" key="4">
    <source>
        <dbReference type="PROSITE" id="PS51783"/>
    </source>
</evidence>
<dbReference type="OMA" id="RWSIKYA"/>
<dbReference type="SUPFAM" id="SSF50978">
    <property type="entry name" value="WD40 repeat-like"/>
    <property type="match status" value="1"/>
</dbReference>
<reference evidence="5" key="3">
    <citation type="submission" date="2015-02" db="UniProtKB">
        <authorList>
            <consortium name="EnsemblProtists"/>
        </authorList>
    </citation>
    <scope>IDENTIFICATION</scope>
    <source>
        <strain evidence="5">DAOM BR144</strain>
    </source>
</reference>
<dbReference type="Gene3D" id="2.30.29.30">
    <property type="entry name" value="Pleckstrin-homology domain (PH domain)/Phosphotyrosine-binding domain (PTB)"/>
    <property type="match status" value="1"/>
</dbReference>
<organism evidence="5 6">
    <name type="scientific">Globisporangium ultimum (strain ATCC 200006 / CBS 805.95 / DAOM BR144)</name>
    <name type="common">Pythium ultimum</name>
    <dbReference type="NCBI Taxonomy" id="431595"/>
    <lineage>
        <taxon>Eukaryota</taxon>
        <taxon>Sar</taxon>
        <taxon>Stramenopiles</taxon>
        <taxon>Oomycota</taxon>
        <taxon>Peronosporomycetes</taxon>
        <taxon>Pythiales</taxon>
        <taxon>Pythiaceae</taxon>
        <taxon>Globisporangium</taxon>
    </lineage>
</organism>
<dbReference type="InterPro" id="IPR036322">
    <property type="entry name" value="WD40_repeat_dom_sf"/>
</dbReference>
<dbReference type="SMART" id="SM00320">
    <property type="entry name" value="WD40"/>
    <property type="match status" value="1"/>
</dbReference>